<dbReference type="InterPro" id="IPR039960">
    <property type="entry name" value="MCP1"/>
</dbReference>
<gene>
    <name evidence="4" type="primary">TRM1</name>
    <name evidence="4" type="ORF">ATNIH1004_005137</name>
</gene>
<feature type="transmembrane region" description="Helical" evidence="2">
    <location>
        <begin position="176"/>
        <end position="196"/>
    </location>
</feature>
<organism evidence="4 5">
    <name type="scientific">Aspergillus tanneri</name>
    <dbReference type="NCBI Taxonomy" id="1220188"/>
    <lineage>
        <taxon>Eukaryota</taxon>
        <taxon>Fungi</taxon>
        <taxon>Dikarya</taxon>
        <taxon>Ascomycota</taxon>
        <taxon>Pezizomycotina</taxon>
        <taxon>Eurotiomycetes</taxon>
        <taxon>Eurotiomycetidae</taxon>
        <taxon>Eurotiales</taxon>
        <taxon>Aspergillaceae</taxon>
        <taxon>Aspergillus</taxon>
        <taxon>Aspergillus subgen. Circumdati</taxon>
    </lineage>
</organism>
<dbReference type="GeneID" id="54327839"/>
<dbReference type="RefSeq" id="XP_033428603.1">
    <property type="nucleotide sequence ID" value="XM_033569797.1"/>
</dbReference>
<feature type="transmembrane region" description="Helical" evidence="2">
    <location>
        <begin position="229"/>
        <end position="252"/>
    </location>
</feature>
<sequence>MSSSKKCSPQKPSEVDTRSTASLQELEPSPVQDEFPDIESSECATTQDSQSVSQNWSPSYFSSPKLGLRAHGWHSWLSALQKFSTYPPTLFLVLHFTNTSLIPLITRSVPASERYLLLTRPVYQAPLLEHVVLTVPAVVHMATGVALRGIRCSRQARLYGADTRSQRYLLSSWPRMSLQACLGYVLIPLLGIHVLVNRITPWIVDGGSSGVGLGYVSQGFTRGPFFWSVYYLLFVSVGVWHIVGGWAAWMGWRVTTIQKTRRNKKGSLGGYLGHNEREQRTRRWEKIWWIVNGIAAVGTSIWLAGALGVIGRAAGQGTTWETTSWNKIYSQVPVLGTWF</sequence>
<dbReference type="GO" id="GO:0055088">
    <property type="term" value="P:lipid homeostasis"/>
    <property type="evidence" value="ECO:0007669"/>
    <property type="project" value="InterPro"/>
</dbReference>
<dbReference type="AlphaFoldDB" id="A0A5M9MQ58"/>
<dbReference type="EMBL" id="QUQM01000003">
    <property type="protein sequence ID" value="KAA8649242.1"/>
    <property type="molecule type" value="Genomic_DNA"/>
</dbReference>
<keyword evidence="2" id="KW-1133">Transmembrane helix</keyword>
<dbReference type="InterPro" id="IPR012472">
    <property type="entry name" value="MCP1_TM"/>
</dbReference>
<evidence type="ECO:0000259" key="3">
    <source>
        <dbReference type="Pfam" id="PF07950"/>
    </source>
</evidence>
<keyword evidence="2" id="KW-0812">Transmembrane</keyword>
<dbReference type="GO" id="GO:0008168">
    <property type="term" value="F:methyltransferase activity"/>
    <property type="evidence" value="ECO:0007669"/>
    <property type="project" value="UniProtKB-KW"/>
</dbReference>
<evidence type="ECO:0000313" key="4">
    <source>
        <dbReference type="EMBL" id="KAA8649242.1"/>
    </source>
</evidence>
<keyword evidence="4" id="KW-0489">Methyltransferase</keyword>
<dbReference type="GO" id="GO:0007005">
    <property type="term" value="P:mitochondrion organization"/>
    <property type="evidence" value="ECO:0007669"/>
    <property type="project" value="TreeGrafter"/>
</dbReference>
<keyword evidence="4" id="KW-0808">Transferase</keyword>
<feature type="transmembrane region" description="Helical" evidence="2">
    <location>
        <begin position="287"/>
        <end position="310"/>
    </location>
</feature>
<dbReference type="Pfam" id="PF07950">
    <property type="entry name" value="MCP1_TM"/>
    <property type="match status" value="1"/>
</dbReference>
<dbReference type="Proteomes" id="UP000324241">
    <property type="component" value="Unassembled WGS sequence"/>
</dbReference>
<dbReference type="GO" id="GO:0005741">
    <property type="term" value="C:mitochondrial outer membrane"/>
    <property type="evidence" value="ECO:0007669"/>
    <property type="project" value="TreeGrafter"/>
</dbReference>
<protein>
    <submittedName>
        <fullName evidence="4">RNA methyltransferase tRNA(M5U54)methyltransferase</fullName>
    </submittedName>
</protein>
<dbReference type="GO" id="GO:0032259">
    <property type="term" value="P:methylation"/>
    <property type="evidence" value="ECO:0007669"/>
    <property type="project" value="UniProtKB-KW"/>
</dbReference>
<dbReference type="PANTHER" id="PTHR38409:SF1">
    <property type="entry name" value="MITOCHONDRIAL ADAPTER PROTEIN MCP1"/>
    <property type="match status" value="1"/>
</dbReference>
<comment type="caution">
    <text evidence="4">The sequence shown here is derived from an EMBL/GenBank/DDBJ whole genome shotgun (WGS) entry which is preliminary data.</text>
</comment>
<dbReference type="OrthoDB" id="10259513at2759"/>
<evidence type="ECO:0000256" key="2">
    <source>
        <dbReference type="SAM" id="Phobius"/>
    </source>
</evidence>
<keyword evidence="2" id="KW-0472">Membrane</keyword>
<proteinExistence type="predicted"/>
<dbReference type="InterPro" id="IPR034804">
    <property type="entry name" value="SQR/QFR_C/D"/>
</dbReference>
<feature type="domain" description="Mitochondrial adapter protein MCP1 transmembrane" evidence="3">
    <location>
        <begin position="188"/>
        <end position="313"/>
    </location>
</feature>
<evidence type="ECO:0000313" key="5">
    <source>
        <dbReference type="Proteomes" id="UP000324241"/>
    </source>
</evidence>
<dbReference type="PANTHER" id="PTHR38409">
    <property type="entry name" value="MDM10-COMPLEMENTING PROTEIN 1"/>
    <property type="match status" value="1"/>
</dbReference>
<feature type="compositionally biased region" description="Low complexity" evidence="1">
    <location>
        <begin position="1"/>
        <end position="12"/>
    </location>
</feature>
<feature type="region of interest" description="Disordered" evidence="1">
    <location>
        <begin position="1"/>
        <end position="56"/>
    </location>
</feature>
<name>A0A5M9MQ58_9EURO</name>
<dbReference type="SUPFAM" id="SSF81343">
    <property type="entry name" value="Fumarate reductase respiratory complex transmembrane subunits"/>
    <property type="match status" value="1"/>
</dbReference>
<reference evidence="4 5" key="1">
    <citation type="submission" date="2019-08" db="EMBL/GenBank/DDBJ databases">
        <title>The genome sequence of a newly discovered highly antifungal drug resistant Aspergillus species, Aspergillus tanneri NIH 1004.</title>
        <authorList>
            <person name="Mounaud S."/>
            <person name="Singh I."/>
            <person name="Joardar V."/>
            <person name="Pakala S."/>
            <person name="Pakala S."/>
            <person name="Venepally P."/>
            <person name="Chung J.K."/>
            <person name="Losada L."/>
            <person name="Nierman W.C."/>
        </authorList>
    </citation>
    <scope>NUCLEOTIDE SEQUENCE [LARGE SCALE GENOMIC DNA]</scope>
    <source>
        <strain evidence="4 5">NIH1004</strain>
    </source>
</reference>
<accession>A0A5M9MQ58</accession>
<feature type="compositionally biased region" description="Polar residues" evidence="1">
    <location>
        <begin position="42"/>
        <end position="56"/>
    </location>
</feature>
<evidence type="ECO:0000256" key="1">
    <source>
        <dbReference type="SAM" id="MobiDB-lite"/>
    </source>
</evidence>